<dbReference type="KEGG" id="pgri:PgNI_02633"/>
<proteinExistence type="predicted"/>
<evidence type="ECO:0000256" key="1">
    <source>
        <dbReference type="ARBA" id="ARBA00022598"/>
    </source>
</evidence>
<keyword evidence="1" id="KW-0436">Ligase</keyword>
<dbReference type="AlphaFoldDB" id="A0A6P8BDG0"/>
<dbReference type="RefSeq" id="XP_030985268.1">
    <property type="nucleotide sequence ID" value="XM_031122694.1"/>
</dbReference>
<dbReference type="PRINTS" id="PR00154">
    <property type="entry name" value="AMPBINDING"/>
</dbReference>
<dbReference type="GO" id="GO:0031177">
    <property type="term" value="F:phosphopantetheine binding"/>
    <property type="evidence" value="ECO:0007669"/>
    <property type="project" value="TreeGrafter"/>
</dbReference>
<dbReference type="GeneID" id="41957605"/>
<dbReference type="PROSITE" id="PS00455">
    <property type="entry name" value="AMP_BINDING"/>
    <property type="match status" value="1"/>
</dbReference>
<dbReference type="InterPro" id="IPR020459">
    <property type="entry name" value="AMP-binding"/>
</dbReference>
<sequence>MRMTGRMEPRRLRFLLDSFTLAVTAILERPQQLVFNTQVMGDAELCFLRDSFSNRDTLVSPPPQLLQAEFEAYTKANPSRVAIGSAGAKGLEEITYADLDSRANNFATMLVGRGLQPGDRVAVMLDKSVKAIVCILGILKAGLTNVPLDPENPVDRNAFICRDVSPRIVVMTTSKSEFSGHLPGDVDILFIEDISSPEENVQPIPVTVTPNHLAYILYTSGSTGQPKGVMVPHRTVATGIRSICAAEGRASGEWRCSQISKYVFDHGGTICMSPTDDIFSDMAGFIRRMNVSYACITPTVAGLIRPADVPNLKTVTFAGEAVTKSLIKNWAPGRRIFNSYGPTKTSVIVCTKEVKLDNHEVAG</sequence>
<organism evidence="3 4">
    <name type="scientific">Pyricularia grisea</name>
    <name type="common">Crabgrass-specific blast fungus</name>
    <name type="synonym">Magnaporthe grisea</name>
    <dbReference type="NCBI Taxonomy" id="148305"/>
    <lineage>
        <taxon>Eukaryota</taxon>
        <taxon>Fungi</taxon>
        <taxon>Dikarya</taxon>
        <taxon>Ascomycota</taxon>
        <taxon>Pezizomycotina</taxon>
        <taxon>Sordariomycetes</taxon>
        <taxon>Sordariomycetidae</taxon>
        <taxon>Magnaporthales</taxon>
        <taxon>Pyriculariaceae</taxon>
        <taxon>Pyricularia</taxon>
    </lineage>
</organism>
<dbReference type="Gene3D" id="3.40.50.980">
    <property type="match status" value="2"/>
</dbReference>
<dbReference type="PANTHER" id="PTHR45527:SF1">
    <property type="entry name" value="FATTY ACID SYNTHASE"/>
    <property type="match status" value="1"/>
</dbReference>
<feature type="domain" description="AMP-dependent synthetase/ligase" evidence="2">
    <location>
        <begin position="71"/>
        <end position="356"/>
    </location>
</feature>
<evidence type="ECO:0000313" key="4">
    <source>
        <dbReference type="RefSeq" id="XP_030985268.1"/>
    </source>
</evidence>
<dbReference type="SUPFAM" id="SSF56801">
    <property type="entry name" value="Acetyl-CoA synthetase-like"/>
    <property type="match status" value="1"/>
</dbReference>
<dbReference type="GO" id="GO:0044550">
    <property type="term" value="P:secondary metabolite biosynthetic process"/>
    <property type="evidence" value="ECO:0007669"/>
    <property type="project" value="TreeGrafter"/>
</dbReference>
<dbReference type="FunFam" id="3.40.50.980:FF:000001">
    <property type="entry name" value="Non-ribosomal peptide synthetase"/>
    <property type="match status" value="1"/>
</dbReference>
<gene>
    <name evidence="4" type="ORF">PgNI_02633</name>
</gene>
<dbReference type="InterPro" id="IPR000873">
    <property type="entry name" value="AMP-dep_synth/lig_dom"/>
</dbReference>
<dbReference type="GO" id="GO:0005737">
    <property type="term" value="C:cytoplasm"/>
    <property type="evidence" value="ECO:0007669"/>
    <property type="project" value="TreeGrafter"/>
</dbReference>
<reference evidence="4" key="2">
    <citation type="submission" date="2019-10" db="EMBL/GenBank/DDBJ databases">
        <authorList>
            <consortium name="NCBI Genome Project"/>
        </authorList>
    </citation>
    <scope>NUCLEOTIDE SEQUENCE</scope>
    <source>
        <strain evidence="4">NI907</strain>
    </source>
</reference>
<protein>
    <recommendedName>
        <fullName evidence="2">AMP-dependent synthetase/ligase domain-containing protein</fullName>
    </recommendedName>
</protein>
<reference evidence="4" key="1">
    <citation type="journal article" date="2019" name="Mol. Biol. Evol.">
        <title>Blast fungal genomes show frequent chromosomal changes, gene gains and losses, and effector gene turnover.</title>
        <authorList>
            <person name="Gomez Luciano L.B."/>
            <person name="Jason Tsai I."/>
            <person name="Chuma I."/>
            <person name="Tosa Y."/>
            <person name="Chen Y.H."/>
            <person name="Li J.Y."/>
            <person name="Li M.Y."/>
            <person name="Jade Lu M.Y."/>
            <person name="Nakayashiki H."/>
            <person name="Li W.H."/>
        </authorList>
    </citation>
    <scope>NUCLEOTIDE SEQUENCE</scope>
    <source>
        <strain evidence="4">NI907</strain>
    </source>
</reference>
<keyword evidence="3" id="KW-1185">Reference proteome</keyword>
<dbReference type="PANTHER" id="PTHR45527">
    <property type="entry name" value="NONRIBOSOMAL PEPTIDE SYNTHETASE"/>
    <property type="match status" value="1"/>
</dbReference>
<dbReference type="InterPro" id="IPR020845">
    <property type="entry name" value="AMP-binding_CS"/>
</dbReference>
<accession>A0A6P8BDG0</accession>
<reference evidence="4" key="3">
    <citation type="submission" date="2025-08" db="UniProtKB">
        <authorList>
            <consortium name="RefSeq"/>
        </authorList>
    </citation>
    <scope>IDENTIFICATION</scope>
    <source>
        <strain evidence="4">NI907</strain>
    </source>
</reference>
<dbReference type="Proteomes" id="UP000515153">
    <property type="component" value="Unplaced"/>
</dbReference>
<dbReference type="Pfam" id="PF00501">
    <property type="entry name" value="AMP-binding"/>
    <property type="match status" value="1"/>
</dbReference>
<dbReference type="GO" id="GO:0016874">
    <property type="term" value="F:ligase activity"/>
    <property type="evidence" value="ECO:0007669"/>
    <property type="project" value="UniProtKB-KW"/>
</dbReference>
<name>A0A6P8BDG0_PYRGI</name>
<evidence type="ECO:0000313" key="3">
    <source>
        <dbReference type="Proteomes" id="UP000515153"/>
    </source>
</evidence>
<evidence type="ECO:0000259" key="2">
    <source>
        <dbReference type="Pfam" id="PF00501"/>
    </source>
</evidence>
<dbReference type="GO" id="GO:0043041">
    <property type="term" value="P:amino acid activation for nonribosomal peptide biosynthetic process"/>
    <property type="evidence" value="ECO:0007669"/>
    <property type="project" value="TreeGrafter"/>
</dbReference>